<keyword evidence="2 7" id="KW-0479">Metal-binding</keyword>
<keyword evidence="3 7" id="KW-0547">Nucleotide-binding</keyword>
<protein>
    <recommendedName>
        <fullName evidence="7">Lysine--tRNA ligase</fullName>
        <ecNumber evidence="7">6.1.1.6</ecNumber>
    </recommendedName>
    <alternativeName>
        <fullName evidence="7">Lysyl-tRNA synthetase</fullName>
        <shortName evidence="7">LysRS</shortName>
    </alternativeName>
</protein>
<dbReference type="eggNOG" id="COG1190">
    <property type="taxonomic scope" value="Bacteria"/>
</dbReference>
<dbReference type="Gene3D" id="3.30.930.10">
    <property type="entry name" value="Bira Bifunctional Protein, Domain 2"/>
    <property type="match status" value="1"/>
</dbReference>
<dbReference type="EC" id="6.1.1.6" evidence="7"/>
<reference evidence="10" key="1">
    <citation type="submission" date="2008-12" db="EMBL/GenBank/DDBJ databases">
        <title>Complete sequence of Chloroflexus aggregans DSM 9485.</title>
        <authorList>
            <consortium name="US DOE Joint Genome Institute"/>
            <person name="Lucas S."/>
            <person name="Copeland A."/>
            <person name="Lapidus A."/>
            <person name="Glavina del Rio T."/>
            <person name="Dalin E."/>
            <person name="Tice H."/>
            <person name="Pitluck S."/>
            <person name="Foster B."/>
            <person name="Larimer F."/>
            <person name="Land M."/>
            <person name="Hauser L."/>
            <person name="Kyrpides N."/>
            <person name="Mikhailova N."/>
            <person name="Bryant D."/>
            <person name="Richardson P."/>
        </authorList>
    </citation>
    <scope>NUCLEOTIDE SEQUENCE</scope>
    <source>
        <strain evidence="10">DSM 9485</strain>
    </source>
</reference>
<dbReference type="PANTHER" id="PTHR42918:SF15">
    <property type="entry name" value="LYSINE--TRNA LIGASE, CHLOROPLASTIC_MITOCHONDRIAL"/>
    <property type="match status" value="1"/>
</dbReference>
<dbReference type="Proteomes" id="UP000002508">
    <property type="component" value="Chromosome"/>
</dbReference>
<dbReference type="InterPro" id="IPR006195">
    <property type="entry name" value="aa-tRNA-synth_II"/>
</dbReference>
<feature type="binding site" evidence="7">
    <location>
        <position position="409"/>
    </location>
    <ligand>
        <name>Mg(2+)</name>
        <dbReference type="ChEBI" id="CHEBI:18420"/>
        <label>2</label>
    </ligand>
</feature>
<evidence type="ECO:0000256" key="3">
    <source>
        <dbReference type="ARBA" id="ARBA00022741"/>
    </source>
</evidence>
<dbReference type="Pfam" id="PF00152">
    <property type="entry name" value="tRNA-synt_2"/>
    <property type="match status" value="1"/>
</dbReference>
<keyword evidence="4 7" id="KW-0067">ATP-binding</keyword>
<comment type="similarity">
    <text evidence="7">Belongs to the class-II aminoacyl-tRNA synthetase family.</text>
</comment>
<proteinExistence type="inferred from homology"/>
<dbReference type="NCBIfam" id="NF001756">
    <property type="entry name" value="PRK00484.1"/>
    <property type="match status" value="1"/>
</dbReference>
<dbReference type="InterPro" id="IPR004365">
    <property type="entry name" value="NA-bd_OB_tRNA"/>
</dbReference>
<dbReference type="GO" id="GO:0004824">
    <property type="term" value="F:lysine-tRNA ligase activity"/>
    <property type="evidence" value="ECO:0007669"/>
    <property type="project" value="UniProtKB-UniRule"/>
</dbReference>
<dbReference type="AlphaFoldDB" id="B8G359"/>
<dbReference type="HOGENOM" id="CLU_008255_6_0_0"/>
<dbReference type="InterPro" id="IPR045864">
    <property type="entry name" value="aa-tRNA-synth_II/BPL/LPL"/>
</dbReference>
<feature type="binding site" evidence="7">
    <location>
        <position position="402"/>
    </location>
    <ligand>
        <name>Mg(2+)</name>
        <dbReference type="ChEBI" id="CHEBI:18420"/>
        <label>1</label>
    </ligand>
</feature>
<feature type="binding site" evidence="7">
    <location>
        <position position="409"/>
    </location>
    <ligand>
        <name>Mg(2+)</name>
        <dbReference type="ChEBI" id="CHEBI:18420"/>
        <label>1</label>
    </ligand>
</feature>
<dbReference type="PRINTS" id="PR00982">
    <property type="entry name" value="TRNASYNTHLYS"/>
</dbReference>
<dbReference type="HAMAP" id="MF_00252">
    <property type="entry name" value="Lys_tRNA_synth_class2"/>
    <property type="match status" value="1"/>
</dbReference>
<dbReference type="GO" id="GO:0005524">
    <property type="term" value="F:ATP binding"/>
    <property type="evidence" value="ECO:0007669"/>
    <property type="project" value="UniProtKB-UniRule"/>
</dbReference>
<keyword evidence="7" id="KW-0963">Cytoplasm</keyword>
<evidence type="ECO:0000256" key="6">
    <source>
        <dbReference type="ARBA" id="ARBA00048573"/>
    </source>
</evidence>
<evidence type="ECO:0000313" key="10">
    <source>
        <dbReference type="EMBL" id="ACL25232.1"/>
    </source>
</evidence>
<keyword evidence="7 8" id="KW-0460">Magnesium</keyword>
<dbReference type="CDD" id="cd00775">
    <property type="entry name" value="LysRS_core"/>
    <property type="match status" value="1"/>
</dbReference>
<evidence type="ECO:0000256" key="5">
    <source>
        <dbReference type="ARBA" id="ARBA00023146"/>
    </source>
</evidence>
<dbReference type="Gene3D" id="2.40.50.140">
    <property type="entry name" value="Nucleic acid-binding proteins"/>
    <property type="match status" value="1"/>
</dbReference>
<evidence type="ECO:0000256" key="2">
    <source>
        <dbReference type="ARBA" id="ARBA00022723"/>
    </source>
</evidence>
<evidence type="ECO:0000259" key="9">
    <source>
        <dbReference type="PROSITE" id="PS50862"/>
    </source>
</evidence>
<sequence length="496" mass="56446">MLVMELNDLQAQRAAKLEQLRAAGLDPYPPRCRRSHTIGQVLAAFDELAAGEAVVTLAGRIIGARRVMGKIAFAHIEDGTGEIQLWLSRADLGDEWFERFRDQIDTFDIVQATGTLRRTKTGERSLFVREMAVLAKAINPPPEKWAGLQDVEERHRQRYLDLIVNRERRDIFRARAQVMSTMRRVLDDRGFLEVETPVLQPIYGGAAARPFVTYHNALGQNLYLRIATELYLKRLIVGGFPGVYEIGKNFRNEGVDRSHNPEFTMMECYQAYADYHAMMTLVEEMLGEICLAVHGTTTISYQGRELDLRPPWPRIAMADAIVERTGIDITRHTDLDSLHAAIADRGLRVDRKTSWAKQVDELFSEFVQPHLFQPTFIIDYPVAMSPLAKRIPGRPDFTERFEAFIAGMEIGNAFTELNDPFDQEERFREQLRAFAAGDEEAHQMDEDFINALRYGMPPTGGLGIGIDRLVMVLTDQASIREVILFPHLRERLEGRG</sequence>
<dbReference type="Pfam" id="PF01336">
    <property type="entry name" value="tRNA_anti-codon"/>
    <property type="match status" value="1"/>
</dbReference>
<comment type="cofactor">
    <cofactor evidence="7 8">
        <name>Mg(2+)</name>
        <dbReference type="ChEBI" id="CHEBI:18420"/>
    </cofactor>
    <text evidence="7 8">Binds 3 Mg(2+) ions per subunit.</text>
</comment>
<comment type="catalytic activity">
    <reaction evidence="6 7 8">
        <text>tRNA(Lys) + L-lysine + ATP = L-lysyl-tRNA(Lys) + AMP + diphosphate</text>
        <dbReference type="Rhea" id="RHEA:20792"/>
        <dbReference type="Rhea" id="RHEA-COMP:9696"/>
        <dbReference type="Rhea" id="RHEA-COMP:9697"/>
        <dbReference type="ChEBI" id="CHEBI:30616"/>
        <dbReference type="ChEBI" id="CHEBI:32551"/>
        <dbReference type="ChEBI" id="CHEBI:33019"/>
        <dbReference type="ChEBI" id="CHEBI:78442"/>
        <dbReference type="ChEBI" id="CHEBI:78529"/>
        <dbReference type="ChEBI" id="CHEBI:456215"/>
        <dbReference type="EC" id="6.1.1.6"/>
    </reaction>
</comment>
<dbReference type="InterPro" id="IPR012340">
    <property type="entry name" value="NA-bd_OB-fold"/>
</dbReference>
<dbReference type="KEGG" id="cag:Cagg_2354"/>
<dbReference type="GO" id="GO:0006430">
    <property type="term" value="P:lysyl-tRNA aminoacylation"/>
    <property type="evidence" value="ECO:0007669"/>
    <property type="project" value="UniProtKB-UniRule"/>
</dbReference>
<dbReference type="GO" id="GO:0000287">
    <property type="term" value="F:magnesium ion binding"/>
    <property type="evidence" value="ECO:0007669"/>
    <property type="project" value="UniProtKB-UniRule"/>
</dbReference>
<dbReference type="SUPFAM" id="SSF50249">
    <property type="entry name" value="Nucleic acid-binding proteins"/>
    <property type="match status" value="1"/>
</dbReference>
<keyword evidence="11" id="KW-1185">Reference proteome</keyword>
<gene>
    <name evidence="7" type="primary">lysS</name>
    <name evidence="10" type="ordered locus">Cagg_2354</name>
</gene>
<evidence type="ECO:0000313" key="11">
    <source>
        <dbReference type="Proteomes" id="UP000002508"/>
    </source>
</evidence>
<dbReference type="GO" id="GO:0000049">
    <property type="term" value="F:tRNA binding"/>
    <property type="evidence" value="ECO:0007669"/>
    <property type="project" value="TreeGrafter"/>
</dbReference>
<comment type="subcellular location">
    <subcellularLocation>
        <location evidence="7">Cytoplasm</location>
    </subcellularLocation>
</comment>
<dbReference type="InterPro" id="IPR018149">
    <property type="entry name" value="Lys-tRNA-synth_II_C"/>
</dbReference>
<keyword evidence="1 7" id="KW-0436">Ligase</keyword>
<evidence type="ECO:0000256" key="7">
    <source>
        <dbReference type="HAMAP-Rule" id="MF_00252"/>
    </source>
</evidence>
<dbReference type="STRING" id="326427.Cagg_2354"/>
<organism evidence="10 11">
    <name type="scientific">Chloroflexus aggregans (strain MD-66 / DSM 9485)</name>
    <dbReference type="NCBI Taxonomy" id="326427"/>
    <lineage>
        <taxon>Bacteria</taxon>
        <taxon>Bacillati</taxon>
        <taxon>Chloroflexota</taxon>
        <taxon>Chloroflexia</taxon>
        <taxon>Chloroflexales</taxon>
        <taxon>Chloroflexineae</taxon>
        <taxon>Chloroflexaceae</taxon>
        <taxon>Chloroflexus</taxon>
    </lineage>
</organism>
<keyword evidence="5 7" id="KW-0030">Aminoacyl-tRNA synthetase</keyword>
<accession>B8G359</accession>
<evidence type="ECO:0000256" key="1">
    <source>
        <dbReference type="ARBA" id="ARBA00022598"/>
    </source>
</evidence>
<evidence type="ECO:0000256" key="4">
    <source>
        <dbReference type="ARBA" id="ARBA00022840"/>
    </source>
</evidence>
<dbReference type="SUPFAM" id="SSF55681">
    <property type="entry name" value="Class II aaRS and biotin synthetases"/>
    <property type="match status" value="1"/>
</dbReference>
<dbReference type="EMBL" id="CP001337">
    <property type="protein sequence ID" value="ACL25232.1"/>
    <property type="molecule type" value="Genomic_DNA"/>
</dbReference>
<dbReference type="GO" id="GO:0005829">
    <property type="term" value="C:cytosol"/>
    <property type="evidence" value="ECO:0007669"/>
    <property type="project" value="TreeGrafter"/>
</dbReference>
<name>B8G359_CHLAD</name>
<dbReference type="InterPro" id="IPR044136">
    <property type="entry name" value="Lys-tRNA-ligase_II_N"/>
</dbReference>
<evidence type="ECO:0000256" key="8">
    <source>
        <dbReference type="RuleBase" id="RU000336"/>
    </source>
</evidence>
<comment type="subunit">
    <text evidence="7">Homodimer.</text>
</comment>
<dbReference type="InterPro" id="IPR004364">
    <property type="entry name" value="Aa-tRNA-synt_II"/>
</dbReference>
<feature type="domain" description="Aminoacyl-transfer RNA synthetases class-II family profile" evidence="9">
    <location>
        <begin position="172"/>
        <end position="486"/>
    </location>
</feature>
<dbReference type="PROSITE" id="PS50862">
    <property type="entry name" value="AA_TRNA_LIGASE_II"/>
    <property type="match status" value="1"/>
</dbReference>
<keyword evidence="7" id="KW-0648">Protein biosynthesis</keyword>
<dbReference type="PANTHER" id="PTHR42918">
    <property type="entry name" value="LYSYL-TRNA SYNTHETASE"/>
    <property type="match status" value="1"/>
</dbReference>
<dbReference type="NCBIfam" id="TIGR00499">
    <property type="entry name" value="lysS_bact"/>
    <property type="match status" value="1"/>
</dbReference>
<dbReference type="CDD" id="cd04322">
    <property type="entry name" value="LysRS_N"/>
    <property type="match status" value="1"/>
</dbReference>
<dbReference type="InterPro" id="IPR002313">
    <property type="entry name" value="Lys-tRNA-ligase_II"/>
</dbReference>